<protein>
    <submittedName>
        <fullName evidence="7">Glyoxal reductase</fullName>
    </submittedName>
</protein>
<evidence type="ECO:0000313" key="8">
    <source>
        <dbReference type="Proteomes" id="UP000027822"/>
    </source>
</evidence>
<evidence type="ECO:0000259" key="6">
    <source>
        <dbReference type="Pfam" id="PF00248"/>
    </source>
</evidence>
<dbReference type="Gene3D" id="3.20.20.100">
    <property type="entry name" value="NADP-dependent oxidoreductase domain"/>
    <property type="match status" value="1"/>
</dbReference>
<proteinExistence type="inferred from homology"/>
<dbReference type="STRING" id="574376.BAMA_09865"/>
<dbReference type="eggNOG" id="COG0656">
    <property type="taxonomic scope" value="Bacteria"/>
</dbReference>
<comment type="similarity">
    <text evidence="1">Belongs to the aldo/keto reductase family.</text>
</comment>
<comment type="caution">
    <text evidence="7">The sequence shown here is derived from an EMBL/GenBank/DDBJ whole genome shotgun (WGS) entry which is preliminary data.</text>
</comment>
<dbReference type="EMBL" id="JOTN01000002">
    <property type="protein sequence ID" value="KEK21087.1"/>
    <property type="molecule type" value="Genomic_DNA"/>
</dbReference>
<dbReference type="PANTHER" id="PTHR43827">
    <property type="entry name" value="2,5-DIKETO-D-GLUCONIC ACID REDUCTASE"/>
    <property type="match status" value="1"/>
</dbReference>
<evidence type="ECO:0000256" key="3">
    <source>
        <dbReference type="PIRSR" id="PIRSR000097-1"/>
    </source>
</evidence>
<dbReference type="RefSeq" id="WP_034636006.1">
    <property type="nucleotide sequence ID" value="NZ_CBCSJC010000001.1"/>
</dbReference>
<dbReference type="CDD" id="cd19157">
    <property type="entry name" value="AKR_AKR5G1-3"/>
    <property type="match status" value="1"/>
</dbReference>
<evidence type="ECO:0000256" key="4">
    <source>
        <dbReference type="PIRSR" id="PIRSR000097-2"/>
    </source>
</evidence>
<dbReference type="OrthoDB" id="9804790at2"/>
<dbReference type="FunFam" id="3.20.20.100:FF:000015">
    <property type="entry name" value="Oxidoreductase, aldo/keto reductase family"/>
    <property type="match status" value="1"/>
</dbReference>
<organism evidence="7 8">
    <name type="scientific">Bacillus manliponensis</name>
    <dbReference type="NCBI Taxonomy" id="574376"/>
    <lineage>
        <taxon>Bacteria</taxon>
        <taxon>Bacillati</taxon>
        <taxon>Bacillota</taxon>
        <taxon>Bacilli</taxon>
        <taxon>Bacillales</taxon>
        <taxon>Bacillaceae</taxon>
        <taxon>Bacillus</taxon>
        <taxon>Bacillus cereus group</taxon>
    </lineage>
</organism>
<evidence type="ECO:0000313" key="7">
    <source>
        <dbReference type="EMBL" id="KEK21087.1"/>
    </source>
</evidence>
<accession>A0A073K3Q4</accession>
<feature type="binding site" evidence="4">
    <location>
        <position position="109"/>
    </location>
    <ligand>
        <name>substrate</name>
    </ligand>
</feature>
<dbReference type="Pfam" id="PF00248">
    <property type="entry name" value="Aldo_ket_red"/>
    <property type="match status" value="1"/>
</dbReference>
<dbReference type="PIRSF" id="PIRSF000097">
    <property type="entry name" value="AKR"/>
    <property type="match status" value="1"/>
</dbReference>
<dbReference type="AlphaFoldDB" id="A0A073K3Q4"/>
<evidence type="ECO:0000256" key="2">
    <source>
        <dbReference type="ARBA" id="ARBA00023002"/>
    </source>
</evidence>
<dbReference type="InterPro" id="IPR044500">
    <property type="entry name" value="AKR5G"/>
</dbReference>
<gene>
    <name evidence="7" type="ORF">BAMA_09865</name>
</gene>
<name>A0A073K3Q4_9BACI</name>
<dbReference type="PROSITE" id="PS00063">
    <property type="entry name" value="ALDOKETO_REDUCTASE_3"/>
    <property type="match status" value="1"/>
</dbReference>
<feature type="active site" description="Proton donor" evidence="3">
    <location>
        <position position="51"/>
    </location>
</feature>
<evidence type="ECO:0000256" key="1">
    <source>
        <dbReference type="ARBA" id="ARBA00007905"/>
    </source>
</evidence>
<dbReference type="SUPFAM" id="SSF51430">
    <property type="entry name" value="NAD(P)-linked oxidoreductase"/>
    <property type="match status" value="1"/>
</dbReference>
<feature type="domain" description="NADP-dependent oxidoreductase" evidence="6">
    <location>
        <begin position="23"/>
        <end position="258"/>
    </location>
</feature>
<keyword evidence="8" id="KW-1185">Reference proteome</keyword>
<reference evidence="7 8" key="1">
    <citation type="submission" date="2014-06" db="EMBL/GenBank/DDBJ databases">
        <title>Draft genome sequence of Bacillus manliponensis JCM 15802 (MCCC 1A00708).</title>
        <authorList>
            <person name="Lai Q."/>
            <person name="Liu Y."/>
            <person name="Shao Z."/>
        </authorList>
    </citation>
    <scope>NUCLEOTIDE SEQUENCE [LARGE SCALE GENOMIC DNA]</scope>
    <source>
        <strain evidence="7 8">JCM 15802</strain>
    </source>
</reference>
<dbReference type="Proteomes" id="UP000027822">
    <property type="component" value="Unassembled WGS sequence"/>
</dbReference>
<dbReference type="PROSITE" id="PS00062">
    <property type="entry name" value="ALDOKETO_REDUCTASE_2"/>
    <property type="match status" value="1"/>
</dbReference>
<dbReference type="GO" id="GO:0016491">
    <property type="term" value="F:oxidoreductase activity"/>
    <property type="evidence" value="ECO:0007669"/>
    <property type="project" value="UniProtKB-KW"/>
</dbReference>
<dbReference type="InterPro" id="IPR036812">
    <property type="entry name" value="NAD(P)_OxRdtase_dom_sf"/>
</dbReference>
<dbReference type="PANTHER" id="PTHR43827:SF1">
    <property type="entry name" value="2,5-DIKETO-D-GLUCONIC ACID REDUCTASE"/>
    <property type="match status" value="1"/>
</dbReference>
<dbReference type="PRINTS" id="PR00069">
    <property type="entry name" value="ALDKETRDTASE"/>
</dbReference>
<sequence length="275" mass="31545">MNSPITTLTNGVKMPMFGLGVYKAKEGEEVKRAVRTALQVGYRSIDTATIYENESGVGEAIRESGIPREELFITTKVWNDDQGYEETLIAFEKSLQQLGMNYVDLYLIHWPVRGKYVDTYRALEKLYEEGKVRAIGVSNFHIHHLEHLLANCNITPMVNQVELHPMLTQHELREYCKRKGIQIEAWSPLMRGGEVFEHEIIQSIAKKYGKTPAQVILRWEVQSGIVTIPKSVTPSRIEENFDVFDFSLTEEELSQIETMNCGRRVGTNPDKYDEM</sequence>
<dbReference type="InterPro" id="IPR018170">
    <property type="entry name" value="Aldo/ket_reductase_CS"/>
</dbReference>
<feature type="site" description="Lowers pKa of active site Tyr" evidence="5">
    <location>
        <position position="76"/>
    </location>
</feature>
<keyword evidence="2" id="KW-0560">Oxidoreductase</keyword>
<evidence type="ECO:0000256" key="5">
    <source>
        <dbReference type="PIRSR" id="PIRSR000097-3"/>
    </source>
</evidence>
<dbReference type="PROSITE" id="PS00798">
    <property type="entry name" value="ALDOKETO_REDUCTASE_1"/>
    <property type="match status" value="1"/>
</dbReference>
<dbReference type="InterPro" id="IPR020471">
    <property type="entry name" value="AKR"/>
</dbReference>
<dbReference type="InterPro" id="IPR023210">
    <property type="entry name" value="NADP_OxRdtase_dom"/>
</dbReference>